<dbReference type="InterPro" id="IPR007197">
    <property type="entry name" value="rSAM"/>
</dbReference>
<dbReference type="Proteomes" id="UP000319130">
    <property type="component" value="Unassembled WGS sequence"/>
</dbReference>
<evidence type="ECO:0000256" key="3">
    <source>
        <dbReference type="ARBA" id="ARBA00022723"/>
    </source>
</evidence>
<evidence type="ECO:0000256" key="5">
    <source>
        <dbReference type="ARBA" id="ARBA00023014"/>
    </source>
</evidence>
<keyword evidence="4 6" id="KW-0408">Iron</keyword>
<evidence type="ECO:0000256" key="2">
    <source>
        <dbReference type="ARBA" id="ARBA00022691"/>
    </source>
</evidence>
<dbReference type="Gene3D" id="3.20.20.70">
    <property type="entry name" value="Aldolase class I"/>
    <property type="match status" value="1"/>
</dbReference>
<dbReference type="InterPro" id="IPR016431">
    <property type="entry name" value="Pyrv-formate_lyase-activ_prd"/>
</dbReference>
<dbReference type="PANTHER" id="PTHR30352:SF22">
    <property type="entry name" value="PYRUVATE FORMATE-LYASE ACTIVATING ENZYME HOMOLOG"/>
    <property type="match status" value="1"/>
</dbReference>
<feature type="binding site" evidence="6">
    <location>
        <position position="148"/>
    </location>
    <ligand>
        <name>[4Fe-4S] cluster</name>
        <dbReference type="ChEBI" id="CHEBI:49883"/>
        <note>4Fe-4S-S-AdoMet</note>
    </ligand>
</feature>
<dbReference type="InterPro" id="IPR058240">
    <property type="entry name" value="rSAM_sf"/>
</dbReference>
<keyword evidence="2 6" id="KW-0949">S-adenosyl-L-methionine</keyword>
<comment type="caution">
    <text evidence="8">The sequence shown here is derived from an EMBL/GenBank/DDBJ whole genome shotgun (WGS) entry which is preliminary data.</text>
</comment>
<keyword evidence="1" id="KW-0004">4Fe-4S</keyword>
<protein>
    <submittedName>
        <fullName evidence="8">Radical SAM protein</fullName>
    </submittedName>
</protein>
<keyword evidence="5 6" id="KW-0411">Iron-sulfur</keyword>
<dbReference type="CDD" id="cd01335">
    <property type="entry name" value="Radical_SAM"/>
    <property type="match status" value="1"/>
</dbReference>
<dbReference type="EMBL" id="SOIZ01000027">
    <property type="protein sequence ID" value="TET64826.1"/>
    <property type="molecule type" value="Genomic_DNA"/>
</dbReference>
<dbReference type="AlphaFoldDB" id="A0A523WCS5"/>
<sequence>MKVECIHCGRKSILIAENLGLCLDCIREEFDKVRPYIEEVHYRSRKEFDLPVRPPHHPGGIACALCANECVIPAEGKGYCGLRKNEEGRLVGVSEDKGNLDWYYDNLPTNCVADWVCPGGSSAGYPRYSYSSGPEYGYKNLAVFFHGCSFNCLFCQNWHWRDKLIRRSYTMPLELAKAVDSRTACICFFGGDPATQLLYALKASRLALEKNKDRVLRICWETNGAMSSSYLKRVAELSLISGGCIKFDLKAWSESLHFALSGVSNRRVLENFATLAEWAKERSDPPFLIASTLLVPGYVDEGEVSSIAHFVASLSPNIPYSLLAFHPHFYMHDLPTTSRSHAEKCKELAEKEGLKRVRIGNLNLLSNAY</sequence>
<feature type="binding site" evidence="6">
    <location>
        <position position="152"/>
    </location>
    <ligand>
        <name>[4Fe-4S] cluster</name>
        <dbReference type="ChEBI" id="CHEBI:49883"/>
        <note>4Fe-4S-S-AdoMet</note>
    </ligand>
</feature>
<dbReference type="InterPro" id="IPR034457">
    <property type="entry name" value="Organic_radical-activating"/>
</dbReference>
<organism evidence="8 9">
    <name type="scientific">Aerophobetes bacterium</name>
    <dbReference type="NCBI Taxonomy" id="2030807"/>
    <lineage>
        <taxon>Bacteria</taxon>
        <taxon>Candidatus Aerophobota</taxon>
    </lineage>
</organism>
<comment type="cofactor">
    <cofactor evidence="6">
        <name>[4Fe-4S] cluster</name>
        <dbReference type="ChEBI" id="CHEBI:49883"/>
    </cofactor>
    <text evidence="6">Binds 1 [4Fe-4S] cluster. The cluster is coordinated with 3 cysteines and an exchangeable S-adenosyl-L-methionine.</text>
</comment>
<evidence type="ECO:0000259" key="7">
    <source>
        <dbReference type="Pfam" id="PF04055"/>
    </source>
</evidence>
<dbReference type="InterPro" id="IPR013785">
    <property type="entry name" value="Aldolase_TIM"/>
</dbReference>
<gene>
    <name evidence="8" type="ORF">E3J48_00545</name>
</gene>
<keyword evidence="3 6" id="KW-0479">Metal-binding</keyword>
<name>A0A523WCS5_UNCAE</name>
<dbReference type="PIRSF" id="PIRSF004869">
    <property type="entry name" value="PflX_prd"/>
    <property type="match status" value="1"/>
</dbReference>
<dbReference type="GO" id="GO:0051539">
    <property type="term" value="F:4 iron, 4 sulfur cluster binding"/>
    <property type="evidence" value="ECO:0007669"/>
    <property type="project" value="UniProtKB-KW"/>
</dbReference>
<dbReference type="GO" id="GO:0003824">
    <property type="term" value="F:catalytic activity"/>
    <property type="evidence" value="ECO:0007669"/>
    <property type="project" value="InterPro"/>
</dbReference>
<dbReference type="SFLD" id="SFLDS00029">
    <property type="entry name" value="Radical_SAM"/>
    <property type="match status" value="1"/>
</dbReference>
<evidence type="ECO:0000256" key="4">
    <source>
        <dbReference type="ARBA" id="ARBA00023004"/>
    </source>
</evidence>
<reference evidence="8 9" key="1">
    <citation type="submission" date="2019-03" db="EMBL/GenBank/DDBJ databases">
        <title>Metabolic potential of uncultured bacteria and archaea associated with petroleum seepage in deep-sea sediments.</title>
        <authorList>
            <person name="Dong X."/>
            <person name="Hubert C."/>
        </authorList>
    </citation>
    <scope>NUCLEOTIDE SEQUENCE [LARGE SCALE GENOMIC DNA]</scope>
    <source>
        <strain evidence="8">E29_bin52</strain>
    </source>
</reference>
<accession>A0A523WCS5</accession>
<evidence type="ECO:0000256" key="6">
    <source>
        <dbReference type="PIRSR" id="PIRSR004869-50"/>
    </source>
</evidence>
<dbReference type="PANTHER" id="PTHR30352">
    <property type="entry name" value="PYRUVATE FORMATE-LYASE-ACTIVATING ENZYME"/>
    <property type="match status" value="1"/>
</dbReference>
<proteinExistence type="predicted"/>
<dbReference type="SUPFAM" id="SSF102114">
    <property type="entry name" value="Radical SAM enzymes"/>
    <property type="match status" value="1"/>
</dbReference>
<evidence type="ECO:0000313" key="8">
    <source>
        <dbReference type="EMBL" id="TET64826.1"/>
    </source>
</evidence>
<dbReference type="GO" id="GO:0046872">
    <property type="term" value="F:metal ion binding"/>
    <property type="evidence" value="ECO:0007669"/>
    <property type="project" value="UniProtKB-KW"/>
</dbReference>
<feature type="binding site" evidence="6">
    <location>
        <position position="155"/>
    </location>
    <ligand>
        <name>[4Fe-4S] cluster</name>
        <dbReference type="ChEBI" id="CHEBI:49883"/>
        <note>4Fe-4S-S-AdoMet</note>
    </ligand>
</feature>
<feature type="domain" description="Radical SAM core" evidence="7">
    <location>
        <begin position="144"/>
        <end position="277"/>
    </location>
</feature>
<dbReference type="Pfam" id="PF04055">
    <property type="entry name" value="Radical_SAM"/>
    <property type="match status" value="1"/>
</dbReference>
<evidence type="ECO:0000313" key="9">
    <source>
        <dbReference type="Proteomes" id="UP000319130"/>
    </source>
</evidence>
<evidence type="ECO:0000256" key="1">
    <source>
        <dbReference type="ARBA" id="ARBA00022485"/>
    </source>
</evidence>